<gene>
    <name evidence="2" type="ORF">RFI_06141</name>
</gene>
<comment type="caution">
    <text evidence="2">The sequence shown here is derived from an EMBL/GenBank/DDBJ whole genome shotgun (WGS) entry which is preliminary data.</text>
</comment>
<dbReference type="EMBL" id="ASPP01005200">
    <property type="protein sequence ID" value="ETO30976.1"/>
    <property type="molecule type" value="Genomic_DNA"/>
</dbReference>
<organism evidence="2 3">
    <name type="scientific">Reticulomyxa filosa</name>
    <dbReference type="NCBI Taxonomy" id="46433"/>
    <lineage>
        <taxon>Eukaryota</taxon>
        <taxon>Sar</taxon>
        <taxon>Rhizaria</taxon>
        <taxon>Retaria</taxon>
        <taxon>Foraminifera</taxon>
        <taxon>Monothalamids</taxon>
        <taxon>Reticulomyxidae</taxon>
        <taxon>Reticulomyxa</taxon>
    </lineage>
</organism>
<dbReference type="Pfam" id="PF00169">
    <property type="entry name" value="PH"/>
    <property type="match status" value="1"/>
</dbReference>
<dbReference type="PROSITE" id="PS50003">
    <property type="entry name" value="PH_DOMAIN"/>
    <property type="match status" value="1"/>
</dbReference>
<dbReference type="SMART" id="SM00233">
    <property type="entry name" value="PH"/>
    <property type="match status" value="1"/>
</dbReference>
<dbReference type="OrthoDB" id="185175at2759"/>
<dbReference type="Proteomes" id="UP000023152">
    <property type="component" value="Unassembled WGS sequence"/>
</dbReference>
<dbReference type="SUPFAM" id="SSF50729">
    <property type="entry name" value="PH domain-like"/>
    <property type="match status" value="1"/>
</dbReference>
<evidence type="ECO:0000313" key="2">
    <source>
        <dbReference type="EMBL" id="ETO30976.1"/>
    </source>
</evidence>
<name>X6NYC5_RETFI</name>
<sequence length="268" mass="31462">DLSAMAILQKYPKHETDIQSLTNTARKIQQGLIKLEFDKELHTQLASEEVCDLVKEANKMFRHIDQKSSPSWQNENNQIIETRKTTLEELISDSNPGIRVPGYCHLTPQDKAHIQEILFYAYRYSMPSQHPMRMGYLVKRGSGKQGFFSRQSLKLRWFVIENQTLAYYKNFKAYQNKEDPLRLPITLKGRAVRVVNKDLLCFEISGVQLSCLLFYFLVTNKINQKRSIIEWNRISKRAYLLFAETFQDFVLWLHALTFCADKKLNELM</sequence>
<feature type="non-terminal residue" evidence="2">
    <location>
        <position position="1"/>
    </location>
</feature>
<evidence type="ECO:0000259" key="1">
    <source>
        <dbReference type="PROSITE" id="PS50003"/>
    </source>
</evidence>
<dbReference type="InterPro" id="IPR001849">
    <property type="entry name" value="PH_domain"/>
</dbReference>
<accession>X6NYC5</accession>
<protein>
    <recommendedName>
        <fullName evidence="1">PH domain-containing protein</fullName>
    </recommendedName>
</protein>
<proteinExistence type="predicted"/>
<keyword evidence="3" id="KW-1185">Reference proteome</keyword>
<evidence type="ECO:0000313" key="3">
    <source>
        <dbReference type="Proteomes" id="UP000023152"/>
    </source>
</evidence>
<dbReference type="InterPro" id="IPR011993">
    <property type="entry name" value="PH-like_dom_sf"/>
</dbReference>
<reference evidence="2 3" key="1">
    <citation type="journal article" date="2013" name="Curr. Biol.">
        <title>The Genome of the Foraminiferan Reticulomyxa filosa.</title>
        <authorList>
            <person name="Glockner G."/>
            <person name="Hulsmann N."/>
            <person name="Schleicher M."/>
            <person name="Noegel A.A."/>
            <person name="Eichinger L."/>
            <person name="Gallinger C."/>
            <person name="Pawlowski J."/>
            <person name="Sierra R."/>
            <person name="Euteneuer U."/>
            <person name="Pillet L."/>
            <person name="Moustafa A."/>
            <person name="Platzer M."/>
            <person name="Groth M."/>
            <person name="Szafranski K."/>
            <person name="Schliwa M."/>
        </authorList>
    </citation>
    <scope>NUCLEOTIDE SEQUENCE [LARGE SCALE GENOMIC DNA]</scope>
</reference>
<dbReference type="Gene3D" id="2.30.29.30">
    <property type="entry name" value="Pleckstrin-homology domain (PH domain)/Phosphotyrosine-binding domain (PTB)"/>
    <property type="match status" value="1"/>
</dbReference>
<dbReference type="AlphaFoldDB" id="X6NYC5"/>
<feature type="domain" description="PH" evidence="1">
    <location>
        <begin position="130"/>
        <end position="261"/>
    </location>
</feature>